<evidence type="ECO:0000256" key="1">
    <source>
        <dbReference type="ARBA" id="ARBA00023027"/>
    </source>
</evidence>
<proteinExistence type="predicted"/>
<dbReference type="InterPro" id="IPR035897">
    <property type="entry name" value="Toll_tir_struct_dom_sf"/>
</dbReference>
<dbReference type="PROSITE" id="PS50104">
    <property type="entry name" value="TIR"/>
    <property type="match status" value="1"/>
</dbReference>
<dbReference type="PANTHER" id="PTHR32009">
    <property type="entry name" value="TMV RESISTANCE PROTEIN N-LIKE"/>
    <property type="match status" value="1"/>
</dbReference>
<gene>
    <name evidence="3" type="ORF">TAV2_LOCUS16944</name>
</gene>
<dbReference type="AlphaFoldDB" id="A0AAU9SHJ8"/>
<evidence type="ECO:0000313" key="4">
    <source>
        <dbReference type="Proteomes" id="UP000836841"/>
    </source>
</evidence>
<feature type="domain" description="TIR" evidence="2">
    <location>
        <begin position="12"/>
        <end position="149"/>
    </location>
</feature>
<dbReference type="EMBL" id="OU466861">
    <property type="protein sequence ID" value="CAH2066215.1"/>
    <property type="molecule type" value="Genomic_DNA"/>
</dbReference>
<keyword evidence="1" id="KW-0520">NAD</keyword>
<dbReference type="PANTHER" id="PTHR32009:SF95">
    <property type="entry name" value="TIR DOMAIN-CONTAINING PROTEIN"/>
    <property type="match status" value="1"/>
</dbReference>
<reference evidence="3 4" key="1">
    <citation type="submission" date="2022-03" db="EMBL/GenBank/DDBJ databases">
        <authorList>
            <person name="Nunn A."/>
            <person name="Chopra R."/>
            <person name="Nunn A."/>
            <person name="Contreras Garrido A."/>
        </authorList>
    </citation>
    <scope>NUCLEOTIDE SEQUENCE [LARGE SCALE GENOMIC DNA]</scope>
</reference>
<accession>A0AAU9SHJ8</accession>
<sequence length="186" mass="22028">MEPEVDQKHPPPQHQVFINFRGDQLRNNFISHLVKALKGHGINVFIDTYEQKGKDIKNLFKRIEESRLALAVFSTRYTESTWCLEELVNIKNRVDLGTLEVLPIFYKVPTASVKQLVGEFGDHFRRRECEYRHEQPKIERWKKALECVTGKLGFTMDEKRYYESLDSFKNAYICVYLLIKLCSYFK</sequence>
<dbReference type="Gene3D" id="3.40.50.10140">
    <property type="entry name" value="Toll/interleukin-1 receptor homology (TIR) domain"/>
    <property type="match status" value="1"/>
</dbReference>
<dbReference type="FunFam" id="3.40.50.10140:FF:000007">
    <property type="entry name" value="Disease resistance protein (TIR-NBS-LRR class)"/>
    <property type="match status" value="1"/>
</dbReference>
<dbReference type="GO" id="GO:0007165">
    <property type="term" value="P:signal transduction"/>
    <property type="evidence" value="ECO:0007669"/>
    <property type="project" value="InterPro"/>
</dbReference>
<organism evidence="3 4">
    <name type="scientific">Thlaspi arvense</name>
    <name type="common">Field penny-cress</name>
    <dbReference type="NCBI Taxonomy" id="13288"/>
    <lineage>
        <taxon>Eukaryota</taxon>
        <taxon>Viridiplantae</taxon>
        <taxon>Streptophyta</taxon>
        <taxon>Embryophyta</taxon>
        <taxon>Tracheophyta</taxon>
        <taxon>Spermatophyta</taxon>
        <taxon>Magnoliopsida</taxon>
        <taxon>eudicotyledons</taxon>
        <taxon>Gunneridae</taxon>
        <taxon>Pentapetalae</taxon>
        <taxon>rosids</taxon>
        <taxon>malvids</taxon>
        <taxon>Brassicales</taxon>
        <taxon>Brassicaceae</taxon>
        <taxon>Thlaspideae</taxon>
        <taxon>Thlaspi</taxon>
    </lineage>
</organism>
<keyword evidence="4" id="KW-1185">Reference proteome</keyword>
<evidence type="ECO:0000313" key="3">
    <source>
        <dbReference type="EMBL" id="CAH2066215.1"/>
    </source>
</evidence>
<evidence type="ECO:0000259" key="2">
    <source>
        <dbReference type="PROSITE" id="PS50104"/>
    </source>
</evidence>
<dbReference type="SUPFAM" id="SSF52200">
    <property type="entry name" value="Toll/Interleukin receptor TIR domain"/>
    <property type="match status" value="1"/>
</dbReference>
<name>A0AAU9SHJ8_THLAR</name>
<dbReference type="Proteomes" id="UP000836841">
    <property type="component" value="Chromosome 5"/>
</dbReference>
<dbReference type="Pfam" id="PF01582">
    <property type="entry name" value="TIR"/>
    <property type="match status" value="1"/>
</dbReference>
<protein>
    <recommendedName>
        <fullName evidence="2">TIR domain-containing protein</fullName>
    </recommendedName>
</protein>
<feature type="non-terminal residue" evidence="3">
    <location>
        <position position="186"/>
    </location>
</feature>
<dbReference type="InterPro" id="IPR000157">
    <property type="entry name" value="TIR_dom"/>
</dbReference>
<dbReference type="SMART" id="SM00255">
    <property type="entry name" value="TIR"/>
    <property type="match status" value="1"/>
</dbReference>